<comment type="caution">
    <text evidence="2">The sequence shown here is derived from an EMBL/GenBank/DDBJ whole genome shotgun (WGS) entry which is preliminary data.</text>
</comment>
<evidence type="ECO:0000313" key="3">
    <source>
        <dbReference type="Proteomes" id="UP000691718"/>
    </source>
</evidence>
<gene>
    <name evidence="2" type="ORF">PAPOLLO_LOCUS9459</name>
</gene>
<dbReference type="AlphaFoldDB" id="A0A8S3WSV6"/>
<evidence type="ECO:0000256" key="1">
    <source>
        <dbReference type="SAM" id="MobiDB-lite"/>
    </source>
</evidence>
<name>A0A8S3WSV6_PARAO</name>
<keyword evidence="3" id="KW-1185">Reference proteome</keyword>
<sequence>MSILACTVYVGEKWSRGGTLGRALADASACRGASSGARARQVALAGDGPGGIDAGGGRLRSAAPGGCAGHPAPPVTSPAPPRTRPAAPSPARRRPSPRRFNSLSARTDLRYAPVYSSPRFFISACHMHGDITYSIESYSSDT</sequence>
<organism evidence="2 3">
    <name type="scientific">Parnassius apollo</name>
    <name type="common">Apollo butterfly</name>
    <name type="synonym">Papilio apollo</name>
    <dbReference type="NCBI Taxonomy" id="110799"/>
    <lineage>
        <taxon>Eukaryota</taxon>
        <taxon>Metazoa</taxon>
        <taxon>Ecdysozoa</taxon>
        <taxon>Arthropoda</taxon>
        <taxon>Hexapoda</taxon>
        <taxon>Insecta</taxon>
        <taxon>Pterygota</taxon>
        <taxon>Neoptera</taxon>
        <taxon>Endopterygota</taxon>
        <taxon>Lepidoptera</taxon>
        <taxon>Glossata</taxon>
        <taxon>Ditrysia</taxon>
        <taxon>Papilionoidea</taxon>
        <taxon>Papilionidae</taxon>
        <taxon>Parnassiinae</taxon>
        <taxon>Parnassini</taxon>
        <taxon>Parnassius</taxon>
        <taxon>Parnassius</taxon>
    </lineage>
</organism>
<dbReference type="EMBL" id="CAJQZP010000693">
    <property type="protein sequence ID" value="CAG4977682.1"/>
    <property type="molecule type" value="Genomic_DNA"/>
</dbReference>
<protein>
    <submittedName>
        <fullName evidence="2">(apollo) hypothetical protein</fullName>
    </submittedName>
</protein>
<feature type="compositionally biased region" description="Pro residues" evidence="1">
    <location>
        <begin position="71"/>
        <end position="83"/>
    </location>
</feature>
<proteinExistence type="predicted"/>
<accession>A0A8S3WSV6</accession>
<evidence type="ECO:0000313" key="2">
    <source>
        <dbReference type="EMBL" id="CAG4977682.1"/>
    </source>
</evidence>
<dbReference type="Proteomes" id="UP000691718">
    <property type="component" value="Unassembled WGS sequence"/>
</dbReference>
<feature type="compositionally biased region" description="Gly residues" evidence="1">
    <location>
        <begin position="47"/>
        <end position="58"/>
    </location>
</feature>
<feature type="region of interest" description="Disordered" evidence="1">
    <location>
        <begin position="46"/>
        <end position="103"/>
    </location>
</feature>
<reference evidence="2" key="1">
    <citation type="submission" date="2021-04" db="EMBL/GenBank/DDBJ databases">
        <authorList>
            <person name="Tunstrom K."/>
        </authorList>
    </citation>
    <scope>NUCLEOTIDE SEQUENCE</scope>
</reference>